<feature type="domain" description="Methyl-CpG binding protein 2/3 C-terminal" evidence="1">
    <location>
        <begin position="167"/>
        <end position="259"/>
    </location>
</feature>
<dbReference type="EMBL" id="JADBJN010000003">
    <property type="protein sequence ID" value="KAG5672687.1"/>
    <property type="molecule type" value="Genomic_DNA"/>
</dbReference>
<dbReference type="InterPro" id="IPR032343">
    <property type="entry name" value="MBD2/MBD3_p55-bd"/>
</dbReference>
<dbReference type="Pfam" id="PF14048">
    <property type="entry name" value="MBD_C"/>
    <property type="match status" value="1"/>
</dbReference>
<dbReference type="PANTHER" id="PTHR12396">
    <property type="entry name" value="METHYL-CPG BINDING PROTEIN, MBD"/>
    <property type="match status" value="1"/>
</dbReference>
<evidence type="ECO:0000259" key="2">
    <source>
        <dbReference type="Pfam" id="PF16564"/>
    </source>
</evidence>
<name>A0A9J6BS79_POLVA</name>
<dbReference type="GO" id="GO:0006346">
    <property type="term" value="P:DNA methylation-dependent constitutive heterochromatin formation"/>
    <property type="evidence" value="ECO:0007669"/>
    <property type="project" value="TreeGrafter"/>
</dbReference>
<accession>A0A9J6BS79</accession>
<reference evidence="3" key="1">
    <citation type="submission" date="2021-03" db="EMBL/GenBank/DDBJ databases">
        <title>Chromosome level genome of the anhydrobiotic midge Polypedilum vanderplanki.</title>
        <authorList>
            <person name="Yoshida Y."/>
            <person name="Kikawada T."/>
            <person name="Gusev O."/>
        </authorList>
    </citation>
    <scope>NUCLEOTIDE SEQUENCE</scope>
    <source>
        <strain evidence="3">NIAS01</strain>
        <tissue evidence="3">Whole body or cell culture</tissue>
    </source>
</reference>
<feature type="domain" description="Methyl-CpG-binding" evidence="2">
    <location>
        <begin position="98"/>
        <end position="162"/>
    </location>
</feature>
<comment type="caution">
    <text evidence="3">The sequence shown here is derived from an EMBL/GenBank/DDBJ whole genome shotgun (WGS) entry which is preliminary data.</text>
</comment>
<proteinExistence type="predicted"/>
<keyword evidence="4" id="KW-1185">Reference proteome</keyword>
<dbReference type="Pfam" id="PF16564">
    <property type="entry name" value="MBDa"/>
    <property type="match status" value="1"/>
</dbReference>
<dbReference type="GO" id="GO:0008327">
    <property type="term" value="F:methyl-CpG binding"/>
    <property type="evidence" value="ECO:0007669"/>
    <property type="project" value="TreeGrafter"/>
</dbReference>
<gene>
    <name evidence="3" type="ORF">PVAND_002797</name>
</gene>
<dbReference type="AlphaFoldDB" id="A0A9J6BS79"/>
<protein>
    <submittedName>
        <fullName evidence="3">Uncharacterized protein</fullName>
    </submittedName>
</protein>
<evidence type="ECO:0000259" key="1">
    <source>
        <dbReference type="Pfam" id="PF14048"/>
    </source>
</evidence>
<evidence type="ECO:0000313" key="4">
    <source>
        <dbReference type="Proteomes" id="UP001107558"/>
    </source>
</evidence>
<dbReference type="Proteomes" id="UP001107558">
    <property type="component" value="Chromosome 3"/>
</dbReference>
<dbReference type="OrthoDB" id="10072024at2759"/>
<dbReference type="GO" id="GO:0005634">
    <property type="term" value="C:nucleus"/>
    <property type="evidence" value="ECO:0007669"/>
    <property type="project" value="UniProtKB-ARBA"/>
</dbReference>
<organism evidence="3 4">
    <name type="scientific">Polypedilum vanderplanki</name>
    <name type="common">Sleeping chironomid midge</name>
    <dbReference type="NCBI Taxonomy" id="319348"/>
    <lineage>
        <taxon>Eukaryota</taxon>
        <taxon>Metazoa</taxon>
        <taxon>Ecdysozoa</taxon>
        <taxon>Arthropoda</taxon>
        <taxon>Hexapoda</taxon>
        <taxon>Insecta</taxon>
        <taxon>Pterygota</taxon>
        <taxon>Neoptera</taxon>
        <taxon>Endopterygota</taxon>
        <taxon>Diptera</taxon>
        <taxon>Nematocera</taxon>
        <taxon>Chironomoidea</taxon>
        <taxon>Chironomidae</taxon>
        <taxon>Chironominae</taxon>
        <taxon>Polypedilum</taxon>
        <taxon>Polypedilum</taxon>
    </lineage>
</organism>
<dbReference type="PANTHER" id="PTHR12396:SF0">
    <property type="entry name" value="METHYL-CPG BINDING DOMAIN PROTEIN-LIKE, ISOFORM C"/>
    <property type="match status" value="1"/>
</dbReference>
<dbReference type="InterPro" id="IPR025884">
    <property type="entry name" value="MeCpG-bd_2/3_C_dom"/>
</dbReference>
<dbReference type="GO" id="GO:0000122">
    <property type="term" value="P:negative regulation of transcription by RNA polymerase II"/>
    <property type="evidence" value="ECO:0007669"/>
    <property type="project" value="TreeGrafter"/>
</dbReference>
<evidence type="ECO:0000313" key="3">
    <source>
        <dbReference type="EMBL" id="KAG5672687.1"/>
    </source>
</evidence>
<sequence length="261" mass="29064">MNLNLEKKRNDYTHVTSSKYNSSKNLDFATYYNTQANYKDFKDYKDALEASRIRTNQLYTSSPSSSSSISSSQNLPKKLNISASVTATMSPLNSTSSSQFDYRTMRSDASLIAPIRQTASIFKQPVTVIKSQESKVKSELKHGSQDKPKQLFWEKRLESMNACDSDGTEFSLIDLPKQLKAVGPNVRDQTIFQSVATALHSSVHPVTGQTSSKTALTTNPGVFVNPEQPLLHACSISDEDIRKQEDRVNGIRKKLQEALAN</sequence>